<evidence type="ECO:0000256" key="3">
    <source>
        <dbReference type="SAM" id="SignalP"/>
    </source>
</evidence>
<feature type="region of interest" description="Disordered" evidence="1">
    <location>
        <begin position="370"/>
        <end position="520"/>
    </location>
</feature>
<gene>
    <name evidence="5" type="ORF">MNOR_LOCUS12418</name>
</gene>
<keyword evidence="3" id="KW-0732">Signal</keyword>
<dbReference type="AlphaFoldDB" id="A0AAV2QKB7"/>
<feature type="region of interest" description="Disordered" evidence="1">
    <location>
        <begin position="227"/>
        <end position="300"/>
    </location>
</feature>
<dbReference type="EMBL" id="CAXKWB010006798">
    <property type="protein sequence ID" value="CAL4084432.1"/>
    <property type="molecule type" value="Genomic_DNA"/>
</dbReference>
<feature type="compositionally biased region" description="Basic and acidic residues" evidence="1">
    <location>
        <begin position="683"/>
        <end position="693"/>
    </location>
</feature>
<reference evidence="5 6" key="1">
    <citation type="submission" date="2024-05" db="EMBL/GenBank/DDBJ databases">
        <authorList>
            <person name="Wallberg A."/>
        </authorList>
    </citation>
    <scope>NUCLEOTIDE SEQUENCE [LARGE SCALE GENOMIC DNA]</scope>
</reference>
<feature type="compositionally biased region" description="Polar residues" evidence="1">
    <location>
        <begin position="467"/>
        <end position="479"/>
    </location>
</feature>
<feature type="region of interest" description="Disordered" evidence="1">
    <location>
        <begin position="674"/>
        <end position="693"/>
    </location>
</feature>
<keyword evidence="2" id="KW-0472">Membrane</keyword>
<keyword evidence="2" id="KW-1133">Transmembrane helix</keyword>
<evidence type="ECO:0000313" key="6">
    <source>
        <dbReference type="Proteomes" id="UP001497623"/>
    </source>
</evidence>
<evidence type="ECO:0000259" key="4">
    <source>
        <dbReference type="PROSITE" id="PS50835"/>
    </source>
</evidence>
<dbReference type="InterPro" id="IPR003599">
    <property type="entry name" value="Ig_sub"/>
</dbReference>
<dbReference type="SMART" id="SM00409">
    <property type="entry name" value="IG"/>
    <property type="match status" value="1"/>
</dbReference>
<dbReference type="InterPro" id="IPR013783">
    <property type="entry name" value="Ig-like_fold"/>
</dbReference>
<name>A0AAV2QKB7_MEGNR</name>
<dbReference type="SUPFAM" id="SSF48726">
    <property type="entry name" value="Immunoglobulin"/>
    <property type="match status" value="1"/>
</dbReference>
<feature type="compositionally biased region" description="Polar residues" evidence="1">
    <location>
        <begin position="165"/>
        <end position="195"/>
    </location>
</feature>
<dbReference type="Pfam" id="PF13927">
    <property type="entry name" value="Ig_3"/>
    <property type="match status" value="1"/>
</dbReference>
<evidence type="ECO:0000313" key="5">
    <source>
        <dbReference type="EMBL" id="CAL4084432.1"/>
    </source>
</evidence>
<organism evidence="5 6">
    <name type="scientific">Meganyctiphanes norvegica</name>
    <name type="common">Northern krill</name>
    <name type="synonym">Thysanopoda norvegica</name>
    <dbReference type="NCBI Taxonomy" id="48144"/>
    <lineage>
        <taxon>Eukaryota</taxon>
        <taxon>Metazoa</taxon>
        <taxon>Ecdysozoa</taxon>
        <taxon>Arthropoda</taxon>
        <taxon>Crustacea</taxon>
        <taxon>Multicrustacea</taxon>
        <taxon>Malacostraca</taxon>
        <taxon>Eumalacostraca</taxon>
        <taxon>Eucarida</taxon>
        <taxon>Euphausiacea</taxon>
        <taxon>Euphausiidae</taxon>
        <taxon>Meganyctiphanes</taxon>
    </lineage>
</organism>
<feature type="compositionally biased region" description="Basic and acidic residues" evidence="1">
    <location>
        <begin position="378"/>
        <end position="401"/>
    </location>
</feature>
<accession>A0AAV2QKB7</accession>
<feature type="domain" description="Ig-like" evidence="4">
    <location>
        <begin position="27"/>
        <end position="119"/>
    </location>
</feature>
<feature type="region of interest" description="Disordered" evidence="1">
    <location>
        <begin position="548"/>
        <end position="628"/>
    </location>
</feature>
<keyword evidence="6" id="KW-1185">Reference proteome</keyword>
<dbReference type="InterPro" id="IPR036179">
    <property type="entry name" value="Ig-like_dom_sf"/>
</dbReference>
<feature type="compositionally biased region" description="Basic and acidic residues" evidence="1">
    <location>
        <begin position="606"/>
        <end position="620"/>
    </location>
</feature>
<keyword evidence="2" id="KW-0812">Transmembrane</keyword>
<feature type="chain" id="PRO_5043606948" description="Ig-like domain-containing protein" evidence="3">
    <location>
        <begin position="22"/>
        <end position="693"/>
    </location>
</feature>
<dbReference type="InterPro" id="IPR007110">
    <property type="entry name" value="Ig-like_dom"/>
</dbReference>
<feature type="compositionally biased region" description="Basic and acidic residues" evidence="1">
    <location>
        <begin position="268"/>
        <end position="282"/>
    </location>
</feature>
<sequence>MEKSTVLKHLVIVILLVPSYAQGPAKPSIIFPEKEIQANEGEEVELQCGVNGDLRRCVWTQNQAKELQVDDVYSEMYIQEYGKPNSTKNNQCGITIHNVTMEDAGSWICKVMVKGKTLTNTLTLFVNDASETIDPNVTNYDHDVFGGRHGKSFTNLTDNVFDSSNSSSYDTNGTNLTDNVFESSNSSSYDTNGTRTHPGLREDNNDTSPWYGDYGVNSTSNGTYGDHSILHNNYDDNSTSPTDLPLPHFGRSGEKSPQGTEYPVPPPIHDHPSPSPIPDHHAPPPAPKTQPDADADEEGRRSNTTSIILILIAVVILIPLIVCLLWYFCCKNTKSHDIAQLEGAREGEVEMSPIVQDTPSNVELETIAEEQSSSQHLTDSKVEVHNEQKVDDSAGKEDKGISNKAFANQEESNKEGGKPETDQTDKSDEINKSKEEDDKDKIKDEDDKGQIKEEEEKDLVKEEDDNGVTNNAYDSSNEGIIQEGKQDQKEISENDIDSNPEIVEIEQNQQESEKLIDLNQDTADVAQEQKGIPERVITFSPDIIDIIKGSKESSSESSDSESSDANSNDWEKVGDKEIQDIPDDSKMSDSKDDFVVADVQCEDVTADDKANDVDTQDILRDNSASQDGAHADIAQRLSASLVGSVIELAVQRVAEEDIPSQGSVVSNITLNITNGNMSEEENQDKHGDNIKKE</sequence>
<feature type="signal peptide" evidence="3">
    <location>
        <begin position="1"/>
        <end position="21"/>
    </location>
</feature>
<dbReference type="Proteomes" id="UP001497623">
    <property type="component" value="Unassembled WGS sequence"/>
</dbReference>
<feature type="compositionally biased region" description="Basic and acidic residues" evidence="1">
    <location>
        <begin position="569"/>
        <end position="594"/>
    </location>
</feature>
<comment type="caution">
    <text evidence="5">The sequence shown here is derived from an EMBL/GenBank/DDBJ whole genome shotgun (WGS) entry which is preliminary data.</text>
</comment>
<evidence type="ECO:0000256" key="1">
    <source>
        <dbReference type="SAM" id="MobiDB-lite"/>
    </source>
</evidence>
<evidence type="ECO:0000256" key="2">
    <source>
        <dbReference type="SAM" id="Phobius"/>
    </source>
</evidence>
<protein>
    <recommendedName>
        <fullName evidence="4">Ig-like domain-containing protein</fullName>
    </recommendedName>
</protein>
<dbReference type="PROSITE" id="PS50835">
    <property type="entry name" value="IG_LIKE"/>
    <property type="match status" value="1"/>
</dbReference>
<proteinExistence type="predicted"/>
<dbReference type="Gene3D" id="2.60.40.10">
    <property type="entry name" value="Immunoglobulins"/>
    <property type="match status" value="1"/>
</dbReference>
<feature type="region of interest" description="Disordered" evidence="1">
    <location>
        <begin position="165"/>
        <end position="214"/>
    </location>
</feature>
<feature type="compositionally biased region" description="Basic and acidic residues" evidence="1">
    <location>
        <begin position="411"/>
        <end position="460"/>
    </location>
</feature>
<feature type="transmembrane region" description="Helical" evidence="2">
    <location>
        <begin position="307"/>
        <end position="328"/>
    </location>
</feature>